<evidence type="ECO:0000313" key="3">
    <source>
        <dbReference type="EMBL" id="ABM17375.1"/>
    </source>
</evidence>
<dbReference type="CDD" id="cd07067">
    <property type="entry name" value="HP_PGM_like"/>
    <property type="match status" value="1"/>
</dbReference>
<dbReference type="GO" id="GO:0016791">
    <property type="term" value="F:phosphatase activity"/>
    <property type="evidence" value="ECO:0007669"/>
    <property type="project" value="TreeGrafter"/>
</dbReference>
<protein>
    <submittedName>
        <fullName evidence="3">Phosphoglycerate mutase</fullName>
    </submittedName>
</protein>
<evidence type="ECO:0000256" key="2">
    <source>
        <dbReference type="PIRSR" id="PIRSR613078-2"/>
    </source>
</evidence>
<dbReference type="InterPro" id="IPR050275">
    <property type="entry name" value="PGM_Phosphatase"/>
</dbReference>
<dbReference type="KEGG" id="maq:Maqu_0269"/>
<dbReference type="SMART" id="SM00855">
    <property type="entry name" value="PGAM"/>
    <property type="match status" value="1"/>
</dbReference>
<dbReference type="eggNOG" id="COG0406">
    <property type="taxonomic scope" value="Bacteria"/>
</dbReference>
<dbReference type="HOGENOM" id="CLU_033323_8_2_6"/>
<name>A1TXA6_MARN8</name>
<dbReference type="SUPFAM" id="SSF53254">
    <property type="entry name" value="Phosphoglycerate mutase-like"/>
    <property type="match status" value="1"/>
</dbReference>
<organism evidence="3 4">
    <name type="scientific">Marinobacter nauticus (strain ATCC 700491 / DSM 11845 / VT8)</name>
    <name type="common">Marinobacter aquaeolei</name>
    <dbReference type="NCBI Taxonomy" id="351348"/>
    <lineage>
        <taxon>Bacteria</taxon>
        <taxon>Pseudomonadati</taxon>
        <taxon>Pseudomonadota</taxon>
        <taxon>Gammaproteobacteria</taxon>
        <taxon>Pseudomonadales</taxon>
        <taxon>Marinobacteraceae</taxon>
        <taxon>Marinobacter</taxon>
    </lineage>
</organism>
<dbReference type="PANTHER" id="PTHR48100:SF1">
    <property type="entry name" value="HISTIDINE PHOSPHATASE FAMILY PROTEIN-RELATED"/>
    <property type="match status" value="1"/>
</dbReference>
<dbReference type="Pfam" id="PF00300">
    <property type="entry name" value="His_Phos_1"/>
    <property type="match status" value="1"/>
</dbReference>
<dbReference type="STRING" id="351348.Maqu_0269"/>
<gene>
    <name evidence="3" type="ordered locus">Maqu_0269</name>
</gene>
<feature type="binding site" evidence="2">
    <location>
        <position position="64"/>
    </location>
    <ligand>
        <name>substrate</name>
    </ligand>
</feature>
<reference evidence="4" key="1">
    <citation type="journal article" date="2011" name="Appl. Environ. Microbiol.">
        <title>Genomic potential of Marinobacter aquaeolei, a biogeochemical 'opportunitroph'.</title>
        <authorList>
            <person name="Singer E."/>
            <person name="Webb E.A."/>
            <person name="Nelson W.C."/>
            <person name="Heidelberg J.F."/>
            <person name="Ivanova N."/>
            <person name="Pati A."/>
            <person name="Edwards K.J."/>
        </authorList>
    </citation>
    <scope>NUCLEOTIDE SEQUENCE [LARGE SCALE GENOMIC DNA]</scope>
    <source>
        <strain evidence="4">ATCC 700491 / DSM 11845 / VT8</strain>
    </source>
</reference>
<feature type="active site" description="Tele-phosphohistidine intermediate" evidence="1">
    <location>
        <position position="19"/>
    </location>
</feature>
<dbReference type="InterPro" id="IPR029033">
    <property type="entry name" value="His_PPase_superfam"/>
</dbReference>
<dbReference type="InterPro" id="IPR013078">
    <property type="entry name" value="His_Pase_superF_clade-1"/>
</dbReference>
<evidence type="ECO:0000313" key="4">
    <source>
        <dbReference type="Proteomes" id="UP000000998"/>
    </source>
</evidence>
<dbReference type="EMBL" id="CP000514">
    <property type="protein sequence ID" value="ABM17375.1"/>
    <property type="molecule type" value="Genomic_DNA"/>
</dbReference>
<dbReference type="Gene3D" id="3.40.50.1240">
    <property type="entry name" value="Phosphoglycerate mutase-like"/>
    <property type="match status" value="1"/>
</dbReference>
<evidence type="ECO:0000256" key="1">
    <source>
        <dbReference type="PIRSR" id="PIRSR613078-1"/>
    </source>
</evidence>
<dbReference type="GO" id="GO:0005737">
    <property type="term" value="C:cytoplasm"/>
    <property type="evidence" value="ECO:0007669"/>
    <property type="project" value="TreeGrafter"/>
</dbReference>
<proteinExistence type="predicted"/>
<sequence>MAKRKNSPMTTTVIDLIRHGEPEGGQMFRGSKDDPLSDTGWQQMIAAIAEGDQWDAIVSSPMQRCQRFAQQLADEHRIPLHIEEDLREIGFGEWEGLTAEQIQERYGDHLNHFWQDPINFLPPGGEAVTDFYQRTIDGFDRWQQTLAGKRVLVVCHGGVIRMVLANVLGIPLERSFTGFAVPYACRSRIQVDQSEFGVFRSLISHQP</sequence>
<dbReference type="PANTHER" id="PTHR48100">
    <property type="entry name" value="BROAD-SPECIFICITY PHOSPHATASE YOR283W-RELATED"/>
    <property type="match status" value="1"/>
</dbReference>
<dbReference type="Proteomes" id="UP000000998">
    <property type="component" value="Chromosome"/>
</dbReference>
<feature type="active site" description="Proton donor/acceptor" evidence="1">
    <location>
        <position position="88"/>
    </location>
</feature>
<dbReference type="AlphaFoldDB" id="A1TXA6"/>
<accession>A1TXA6</accession>